<evidence type="ECO:0000313" key="4">
    <source>
        <dbReference type="Proteomes" id="UP001589595"/>
    </source>
</evidence>
<dbReference type="RefSeq" id="WP_222922515.1">
    <property type="nucleotide sequence ID" value="NZ_CP082286.1"/>
</dbReference>
<keyword evidence="3" id="KW-0482">Metalloprotease</keyword>
<feature type="transmembrane region" description="Helical" evidence="2">
    <location>
        <begin position="400"/>
        <end position="422"/>
    </location>
</feature>
<feature type="transmembrane region" description="Helical" evidence="2">
    <location>
        <begin position="298"/>
        <end position="317"/>
    </location>
</feature>
<keyword evidence="3" id="KW-0645">Protease</keyword>
<sequence length="619" mass="62798">MRRPGAVGRALLAAARRHARKTGRVARWEVSRTTGTVDRKTAALGAVALLLTVGVAAGGLFAGGVALDDDIYAVAVSPDSPYHDPVSDSTPLEAVPVGAPNADVYVDDRDPTDREATVSVANTRKGQAALGAFRSAVERHNTQLLLAEENQSAAFPVGVTLSYVERASERVGASDGAAGVGGSGDDGEDEAGGAGDGSASGSGGSGPAAGDGSGDGLGVPDFGGVAGPLFGGQPTGSPAEISPPFPFSSLVLAFAFLVPMNFVIQAYGSTVLNERINRRGELLLVAPLSPGDIVAGKTLPYAAVALLATALIAAGVGGGVLSVAAVFPIALVFLASTFVGAMFARSFKELTFVTVTVSVTLTTYAFVPAIFATVTPIALISPLTLVVRDLQGEAVAIGEYLFSTGPFYLVAATLFAMGVGVYREEDMFTQRAVPLKFLDALAVRLHRPRDVALLAALSVPFVFVAELLGVALLFALPQAAAVVGLLVVVAVVEEIAKGVAIFAGFHQSRFERDLPTALKLGALSGAGFFVAEKATAIVQVVGLGSLPLGQAAFGTAGVGAAFGPALGLALLALPLLLHVVTAAVGAVGATRGRRAWAVTLFVAMAIHFAYDLTVVSVLG</sequence>
<keyword evidence="4" id="KW-1185">Reference proteome</keyword>
<dbReference type="Proteomes" id="UP001589595">
    <property type="component" value="Unassembled WGS sequence"/>
</dbReference>
<comment type="caution">
    <text evidence="3">The sequence shown here is derived from an EMBL/GenBank/DDBJ whole genome shotgun (WGS) entry which is preliminary data.</text>
</comment>
<name>A0ABD5MKI8_9EURY</name>
<feature type="transmembrane region" description="Helical" evidence="2">
    <location>
        <begin position="43"/>
        <end position="67"/>
    </location>
</feature>
<protein>
    <submittedName>
        <fullName evidence="3">PrsW family intramembrane metalloprotease</fullName>
    </submittedName>
</protein>
<feature type="compositionally biased region" description="Gly residues" evidence="1">
    <location>
        <begin position="192"/>
        <end position="217"/>
    </location>
</feature>
<feature type="transmembrane region" description="Helical" evidence="2">
    <location>
        <begin position="323"/>
        <end position="343"/>
    </location>
</feature>
<feature type="transmembrane region" description="Helical" evidence="2">
    <location>
        <begin position="451"/>
        <end position="476"/>
    </location>
</feature>
<keyword evidence="2" id="KW-0472">Membrane</keyword>
<accession>A0ABD5MKI8</accession>
<evidence type="ECO:0000313" key="3">
    <source>
        <dbReference type="EMBL" id="MFB9824356.1"/>
    </source>
</evidence>
<keyword evidence="3" id="KW-0378">Hydrolase</keyword>
<gene>
    <name evidence="3" type="ORF">ACFFOL_09285</name>
</gene>
<feature type="transmembrane region" description="Helical" evidence="2">
    <location>
        <begin position="596"/>
        <end position="618"/>
    </location>
</feature>
<dbReference type="GeneID" id="67209806"/>
<dbReference type="AlphaFoldDB" id="A0ABD5MKI8"/>
<proteinExistence type="predicted"/>
<evidence type="ECO:0000256" key="1">
    <source>
        <dbReference type="SAM" id="MobiDB-lite"/>
    </source>
</evidence>
<keyword evidence="2" id="KW-1133">Transmembrane helix</keyword>
<dbReference type="GO" id="GO:0008237">
    <property type="term" value="F:metallopeptidase activity"/>
    <property type="evidence" value="ECO:0007669"/>
    <property type="project" value="UniProtKB-KW"/>
</dbReference>
<keyword evidence="2" id="KW-0812">Transmembrane</keyword>
<feature type="transmembrane region" description="Helical" evidence="2">
    <location>
        <begin position="482"/>
        <end position="505"/>
    </location>
</feature>
<reference evidence="3" key="1">
    <citation type="submission" date="2024-09" db="EMBL/GenBank/DDBJ databases">
        <authorList>
            <person name="Sun Q."/>
        </authorList>
    </citation>
    <scope>NUCLEOTIDE SEQUENCE [LARGE SCALE GENOMIC DNA]</scope>
    <source>
        <strain evidence="3">JCM 31273</strain>
    </source>
</reference>
<feature type="transmembrane region" description="Helical" evidence="2">
    <location>
        <begin position="350"/>
        <end position="380"/>
    </location>
</feature>
<feature type="region of interest" description="Disordered" evidence="1">
    <location>
        <begin position="172"/>
        <end position="217"/>
    </location>
</feature>
<feature type="transmembrane region" description="Helical" evidence="2">
    <location>
        <begin position="561"/>
        <end position="584"/>
    </location>
</feature>
<organism evidence="3 4">
    <name type="scientific">Halobaculum roseum</name>
    <dbReference type="NCBI Taxonomy" id="2175149"/>
    <lineage>
        <taxon>Archaea</taxon>
        <taxon>Methanobacteriati</taxon>
        <taxon>Methanobacteriota</taxon>
        <taxon>Stenosarchaea group</taxon>
        <taxon>Halobacteria</taxon>
        <taxon>Halobacteriales</taxon>
        <taxon>Haloferacaceae</taxon>
        <taxon>Halobaculum</taxon>
    </lineage>
</organism>
<evidence type="ECO:0000256" key="2">
    <source>
        <dbReference type="SAM" id="Phobius"/>
    </source>
</evidence>
<dbReference type="EMBL" id="JBHMAJ010000006">
    <property type="protein sequence ID" value="MFB9824356.1"/>
    <property type="molecule type" value="Genomic_DNA"/>
</dbReference>